<dbReference type="SFLD" id="SFLDG01140">
    <property type="entry name" value="C2.B:_Phosphomannomutase_and_P"/>
    <property type="match status" value="1"/>
</dbReference>
<dbReference type="InterPro" id="IPR023214">
    <property type="entry name" value="HAD_sf"/>
</dbReference>
<dbReference type="Pfam" id="PF08282">
    <property type="entry name" value="Hydrolase_3"/>
    <property type="match status" value="1"/>
</dbReference>
<dbReference type="Proteomes" id="UP001597451">
    <property type="component" value="Unassembled WGS sequence"/>
</dbReference>
<accession>A0ABW5PZT2</accession>
<dbReference type="EC" id="3.-.-.-" evidence="1"/>
<sequence length="261" mass="29374">MTYKLLFLDIDGTILKPDHTYTASTKEAIAEVKKQGVEVFLATGRPLHEVRELAEELDVQSFIGYNGAYGLYRNETIINEPLKKSTVRDFLRLAEEHGHELVCYTSEKNYFTTLTDPDVEKFMEMFHLRKNEAFTESVIDQLLGATALKLQPDDAALYEVEADIRLSQVNVEGARHAYDVIRNSVNKGVAVQRIMDRLNVKKEETIAFGDGMNDREMLQTVGESFAMGNCDPELLQYAKNQTTTVTDSGIANGLKQLGLIK</sequence>
<dbReference type="NCBIfam" id="TIGR00099">
    <property type="entry name" value="Cof-subfamily"/>
    <property type="match status" value="1"/>
</dbReference>
<dbReference type="PANTHER" id="PTHR10000:SF25">
    <property type="entry name" value="PHOSPHATASE YKRA-RELATED"/>
    <property type="match status" value="1"/>
</dbReference>
<evidence type="ECO:0000313" key="1">
    <source>
        <dbReference type="EMBL" id="MFD2628635.1"/>
    </source>
</evidence>
<keyword evidence="1" id="KW-0378">Hydrolase</keyword>
<dbReference type="EC" id="3.1.3.-" evidence="1"/>
<dbReference type="EMBL" id="JBHUMX010000015">
    <property type="protein sequence ID" value="MFD2628635.1"/>
    <property type="molecule type" value="Genomic_DNA"/>
</dbReference>
<dbReference type="RefSeq" id="WP_379561370.1">
    <property type="nucleotide sequence ID" value="NZ_JBHUMX010000015.1"/>
</dbReference>
<dbReference type="InterPro" id="IPR036412">
    <property type="entry name" value="HAD-like_sf"/>
</dbReference>
<keyword evidence="2" id="KW-1185">Reference proteome</keyword>
<protein>
    <submittedName>
        <fullName evidence="1">HAD family hydrolase</fullName>
        <ecNumber evidence="1">3.-.-.-</ecNumber>
        <ecNumber evidence="1">3.1.3.-</ecNumber>
    </submittedName>
</protein>
<gene>
    <name evidence="1" type="ORF">ACFSUN_07515</name>
</gene>
<dbReference type="PANTHER" id="PTHR10000">
    <property type="entry name" value="PHOSPHOSERINE PHOSPHATASE"/>
    <property type="match status" value="1"/>
</dbReference>
<dbReference type="Gene3D" id="3.40.50.1000">
    <property type="entry name" value="HAD superfamily/HAD-like"/>
    <property type="match status" value="1"/>
</dbReference>
<dbReference type="SUPFAM" id="SSF56784">
    <property type="entry name" value="HAD-like"/>
    <property type="match status" value="1"/>
</dbReference>
<dbReference type="InterPro" id="IPR006379">
    <property type="entry name" value="HAD-SF_hydro_IIB"/>
</dbReference>
<evidence type="ECO:0000313" key="2">
    <source>
        <dbReference type="Proteomes" id="UP001597451"/>
    </source>
</evidence>
<organism evidence="1 2">
    <name type="scientific">Oceanobacillus kapialis</name>
    <dbReference type="NCBI Taxonomy" id="481353"/>
    <lineage>
        <taxon>Bacteria</taxon>
        <taxon>Bacillati</taxon>
        <taxon>Bacillota</taxon>
        <taxon>Bacilli</taxon>
        <taxon>Bacillales</taxon>
        <taxon>Bacillaceae</taxon>
        <taxon>Oceanobacillus</taxon>
    </lineage>
</organism>
<comment type="caution">
    <text evidence="1">The sequence shown here is derived from an EMBL/GenBank/DDBJ whole genome shotgun (WGS) entry which is preliminary data.</text>
</comment>
<dbReference type="InterPro" id="IPR000150">
    <property type="entry name" value="Cof"/>
</dbReference>
<dbReference type="NCBIfam" id="TIGR01484">
    <property type="entry name" value="HAD-SF-IIB"/>
    <property type="match status" value="1"/>
</dbReference>
<dbReference type="SFLD" id="SFLDS00003">
    <property type="entry name" value="Haloacid_Dehalogenase"/>
    <property type="match status" value="1"/>
</dbReference>
<reference evidence="2" key="1">
    <citation type="journal article" date="2019" name="Int. J. Syst. Evol. Microbiol.">
        <title>The Global Catalogue of Microorganisms (GCM) 10K type strain sequencing project: providing services to taxonomists for standard genome sequencing and annotation.</title>
        <authorList>
            <consortium name="The Broad Institute Genomics Platform"/>
            <consortium name="The Broad Institute Genome Sequencing Center for Infectious Disease"/>
            <person name="Wu L."/>
            <person name="Ma J."/>
        </authorList>
    </citation>
    <scope>NUCLEOTIDE SEQUENCE [LARGE SCALE GENOMIC DNA]</scope>
    <source>
        <strain evidence="2">TISTR 1858</strain>
    </source>
</reference>
<dbReference type="GO" id="GO:0016787">
    <property type="term" value="F:hydrolase activity"/>
    <property type="evidence" value="ECO:0007669"/>
    <property type="project" value="UniProtKB-KW"/>
</dbReference>
<proteinExistence type="predicted"/>
<dbReference type="Gene3D" id="3.30.1240.10">
    <property type="match status" value="1"/>
</dbReference>
<name>A0ABW5PZT2_9BACI</name>